<accession>A0AAE0SED4</accession>
<name>A0AAE0SED4_9BIVA</name>
<dbReference type="AlphaFoldDB" id="A0AAE0SED4"/>
<evidence type="ECO:0000313" key="1">
    <source>
        <dbReference type="EMBL" id="KAK3589780.1"/>
    </source>
</evidence>
<reference evidence="1" key="2">
    <citation type="journal article" date="2021" name="Genome Biol. Evol.">
        <title>Developing a high-quality reference genome for a parasitic bivalve with doubly uniparental inheritance (Bivalvia: Unionida).</title>
        <authorList>
            <person name="Smith C.H."/>
        </authorList>
    </citation>
    <scope>NUCLEOTIDE SEQUENCE</scope>
    <source>
        <strain evidence="1">CHS0354</strain>
        <tissue evidence="1">Mantle</tissue>
    </source>
</reference>
<gene>
    <name evidence="1" type="ORF">CHS0354_021114</name>
</gene>
<comment type="caution">
    <text evidence="1">The sequence shown here is derived from an EMBL/GenBank/DDBJ whole genome shotgun (WGS) entry which is preliminary data.</text>
</comment>
<protein>
    <submittedName>
        <fullName evidence="1">Uncharacterized protein</fullName>
    </submittedName>
</protein>
<dbReference type="EMBL" id="JAEAOA010001293">
    <property type="protein sequence ID" value="KAK3589780.1"/>
    <property type="molecule type" value="Genomic_DNA"/>
</dbReference>
<keyword evidence="2" id="KW-1185">Reference proteome</keyword>
<reference evidence="1" key="1">
    <citation type="journal article" date="2021" name="Genome Biol. Evol.">
        <title>A High-Quality Reference Genome for a Parasitic Bivalve with Doubly Uniparental Inheritance (Bivalvia: Unionida).</title>
        <authorList>
            <person name="Smith C.H."/>
        </authorList>
    </citation>
    <scope>NUCLEOTIDE SEQUENCE</scope>
    <source>
        <strain evidence="1">CHS0354</strain>
    </source>
</reference>
<reference evidence="1" key="3">
    <citation type="submission" date="2023-05" db="EMBL/GenBank/DDBJ databases">
        <authorList>
            <person name="Smith C.H."/>
        </authorList>
    </citation>
    <scope>NUCLEOTIDE SEQUENCE</scope>
    <source>
        <strain evidence="1">CHS0354</strain>
        <tissue evidence="1">Mantle</tissue>
    </source>
</reference>
<proteinExistence type="predicted"/>
<organism evidence="1 2">
    <name type="scientific">Potamilus streckersoni</name>
    <dbReference type="NCBI Taxonomy" id="2493646"/>
    <lineage>
        <taxon>Eukaryota</taxon>
        <taxon>Metazoa</taxon>
        <taxon>Spiralia</taxon>
        <taxon>Lophotrochozoa</taxon>
        <taxon>Mollusca</taxon>
        <taxon>Bivalvia</taxon>
        <taxon>Autobranchia</taxon>
        <taxon>Heteroconchia</taxon>
        <taxon>Palaeoheterodonta</taxon>
        <taxon>Unionida</taxon>
        <taxon>Unionoidea</taxon>
        <taxon>Unionidae</taxon>
        <taxon>Ambleminae</taxon>
        <taxon>Lampsilini</taxon>
        <taxon>Potamilus</taxon>
    </lineage>
</organism>
<sequence>MLGTACETIKPENDFKSETQRYCLLIQELLPVDVAVDEKLVLGDAGLKVLGFARVVDDKLICVEVAMKLIAKMVAPAT</sequence>
<evidence type="ECO:0000313" key="2">
    <source>
        <dbReference type="Proteomes" id="UP001195483"/>
    </source>
</evidence>
<dbReference type="Proteomes" id="UP001195483">
    <property type="component" value="Unassembled WGS sequence"/>
</dbReference>